<dbReference type="RefSeq" id="WP_205359199.1">
    <property type="nucleotide sequence ID" value="NZ_JADKYB010000012.1"/>
</dbReference>
<feature type="chain" id="PRO_5046385167" evidence="1">
    <location>
        <begin position="21"/>
        <end position="238"/>
    </location>
</feature>
<feature type="signal peptide" evidence="1">
    <location>
        <begin position="1"/>
        <end position="20"/>
    </location>
</feature>
<dbReference type="InterPro" id="IPR021373">
    <property type="entry name" value="DUF2993"/>
</dbReference>
<name>A0ABS2TVH0_9ACTN</name>
<organism evidence="2 3">
    <name type="scientific">Actinacidiphila acididurans</name>
    <dbReference type="NCBI Taxonomy" id="2784346"/>
    <lineage>
        <taxon>Bacteria</taxon>
        <taxon>Bacillati</taxon>
        <taxon>Actinomycetota</taxon>
        <taxon>Actinomycetes</taxon>
        <taxon>Kitasatosporales</taxon>
        <taxon>Streptomycetaceae</taxon>
        <taxon>Actinacidiphila</taxon>
    </lineage>
</organism>
<dbReference type="Proteomes" id="UP000749040">
    <property type="component" value="Unassembled WGS sequence"/>
</dbReference>
<dbReference type="EMBL" id="JADKYB010000012">
    <property type="protein sequence ID" value="MBM9507343.1"/>
    <property type="molecule type" value="Genomic_DNA"/>
</dbReference>
<keyword evidence="1" id="KW-0732">Signal</keyword>
<sequence>MKPPRKPVIVSLGVAAAVLAAAGAADLTLAHVARHRVEKAVACRLHPTGPVGADLESTFAGLRAVSGDLGTVHVTADGVKRAGTDLNVSADLRHVTRKGTRGGTATAVVPYTELRKRLGGDGAFTFGSDGSDLVLTGTVGSLGLPVTVRTATTTTRNSVTVTPTTVGVLGRDIPVADLSGTGMGSGLSDRLKPHTVSLAHLPAGASVVSASAGHDGLAVHLSLSPMSARTGGNAPRCV</sequence>
<evidence type="ECO:0000313" key="2">
    <source>
        <dbReference type="EMBL" id="MBM9507343.1"/>
    </source>
</evidence>
<proteinExistence type="predicted"/>
<gene>
    <name evidence="2" type="ORF">ITX44_22955</name>
</gene>
<keyword evidence="3" id="KW-1185">Reference proteome</keyword>
<dbReference type="Pfam" id="PF11209">
    <property type="entry name" value="LmeA"/>
    <property type="match status" value="1"/>
</dbReference>
<protein>
    <submittedName>
        <fullName evidence="2">LmeA family phospholipid-binding protein</fullName>
    </submittedName>
</protein>
<evidence type="ECO:0000313" key="3">
    <source>
        <dbReference type="Proteomes" id="UP000749040"/>
    </source>
</evidence>
<accession>A0ABS2TVH0</accession>
<evidence type="ECO:0000256" key="1">
    <source>
        <dbReference type="SAM" id="SignalP"/>
    </source>
</evidence>
<comment type="caution">
    <text evidence="2">The sequence shown here is derived from an EMBL/GenBank/DDBJ whole genome shotgun (WGS) entry which is preliminary data.</text>
</comment>
<reference evidence="2 3" key="1">
    <citation type="submission" date="2021-01" db="EMBL/GenBank/DDBJ databases">
        <title>Streptomyces acididurans sp. nov., isolated from a peat swamp forest soil.</title>
        <authorList>
            <person name="Chantavorakit T."/>
            <person name="Duangmal K."/>
        </authorList>
    </citation>
    <scope>NUCLEOTIDE SEQUENCE [LARGE SCALE GENOMIC DNA]</scope>
    <source>
        <strain evidence="2 3">KK5PA1</strain>
    </source>
</reference>